<dbReference type="AlphaFoldDB" id="A0A9P6L3S6"/>
<accession>A0A9P6L3S6</accession>
<sequence>MTSPSAAIDAIFNRPRDATALLFLIEDSSSLEFLWQHVRDAYLPTLLNAIQAANPNAAAETLWMTTSQHAPFNPSFDCSGCRPPHWNDIPFVSFSPHAETTISPINVTSAIEALSATFDREPATRHLVVVATVNPSTDVLGTRKNLAWSAVVEQLHREEIRLHLIVPSQAEMDGLTPLYLDLIGKGQAYQSFTNDNKFVFYLYDFHDVTGKGKASVVDTGRVPNSGSQSTTSASSIDKPSLVYQLQKMNGMEKKRRSRTRRDQPSADRPGQPYQKRSLHTRTTSSTTQPASPDPSSRPPSRRKVTSRVSKAPSYFNAFPPATSSDEHRSPYSSVTSPSRSSSPPSPYYLSAGTSSSSPGPRSISPLQASLPIPIPTFDRFQHMALASQSAPDSFSSLSPGYHELQNYSHELPGELRAHHSVSQAIPIDGSHLAPQYSDIYGSNRSCWNDYSRQQGQIELSAYPRSLESHPGGVLAPRLAHRPEQTSATSSFPLMSHGLDAPPTGNPGGGHFYPDYEDRVTGTPVHNTHFLANRSPDAESPTTIPYYLVSTLGLRSLQYVYAGEQQLLFQGAQISISRLATMILMTDCLEEDLVDAFEDTLDQYVEARQQREEAENGLRVRHESINRHELKDLHNDVKHLRYSAGKIHDEQRAQEVGAAVGMYDSHRVLDDAPASQVDFRTRNATLEEQNIKMQDLTGMVNVGSGNGSSDGHNRTRFQRGAVDGDARGDQNLRPISGLVAVGIWNDESLVERTEEGLEVSRDA</sequence>
<organism evidence="2 3">
    <name type="scientific">Thelephora terrestris</name>
    <dbReference type="NCBI Taxonomy" id="56493"/>
    <lineage>
        <taxon>Eukaryota</taxon>
        <taxon>Fungi</taxon>
        <taxon>Dikarya</taxon>
        <taxon>Basidiomycota</taxon>
        <taxon>Agaricomycotina</taxon>
        <taxon>Agaricomycetes</taxon>
        <taxon>Thelephorales</taxon>
        <taxon>Thelephoraceae</taxon>
        <taxon>Thelephora</taxon>
    </lineage>
</organism>
<evidence type="ECO:0008006" key="4">
    <source>
        <dbReference type="Google" id="ProtNLM"/>
    </source>
</evidence>
<protein>
    <recommendedName>
        <fullName evidence="4">Mediator of RNA polymerase II transcription subunit 25</fullName>
    </recommendedName>
</protein>
<proteinExistence type="predicted"/>
<evidence type="ECO:0000313" key="2">
    <source>
        <dbReference type="EMBL" id="KAF9780922.1"/>
    </source>
</evidence>
<reference evidence="2" key="2">
    <citation type="submission" date="2020-11" db="EMBL/GenBank/DDBJ databases">
        <authorList>
            <consortium name="DOE Joint Genome Institute"/>
            <person name="Kuo A."/>
            <person name="Miyauchi S."/>
            <person name="Kiss E."/>
            <person name="Drula E."/>
            <person name="Kohler A."/>
            <person name="Sanchez-Garcia M."/>
            <person name="Andreopoulos B."/>
            <person name="Barry K.W."/>
            <person name="Bonito G."/>
            <person name="Buee M."/>
            <person name="Carver A."/>
            <person name="Chen C."/>
            <person name="Cichocki N."/>
            <person name="Clum A."/>
            <person name="Culley D."/>
            <person name="Crous P.W."/>
            <person name="Fauchery L."/>
            <person name="Girlanda M."/>
            <person name="Hayes R."/>
            <person name="Keri Z."/>
            <person name="Labutti K."/>
            <person name="Lipzen A."/>
            <person name="Lombard V."/>
            <person name="Magnuson J."/>
            <person name="Maillard F."/>
            <person name="Morin E."/>
            <person name="Murat C."/>
            <person name="Nolan M."/>
            <person name="Ohm R."/>
            <person name="Pangilinan J."/>
            <person name="Pereira M."/>
            <person name="Perotto S."/>
            <person name="Peter M."/>
            <person name="Riley R."/>
            <person name="Sitrit Y."/>
            <person name="Stielow B."/>
            <person name="Szollosi G."/>
            <person name="Zifcakova L."/>
            <person name="Stursova M."/>
            <person name="Spatafora J.W."/>
            <person name="Tedersoo L."/>
            <person name="Vaario L.-M."/>
            <person name="Yamada A."/>
            <person name="Yan M."/>
            <person name="Wang P."/>
            <person name="Xu J."/>
            <person name="Bruns T."/>
            <person name="Baldrian P."/>
            <person name="Vilgalys R."/>
            <person name="Henrissat B."/>
            <person name="Grigoriev I.V."/>
            <person name="Hibbett D."/>
            <person name="Nagy L.G."/>
            <person name="Martin F.M."/>
        </authorList>
    </citation>
    <scope>NUCLEOTIDE SEQUENCE</scope>
    <source>
        <strain evidence="2">UH-Tt-Lm1</strain>
    </source>
</reference>
<gene>
    <name evidence="2" type="ORF">BJ322DRAFT_1163848</name>
</gene>
<feature type="compositionally biased region" description="Low complexity" evidence="1">
    <location>
        <begin position="330"/>
        <end position="366"/>
    </location>
</feature>
<dbReference type="Proteomes" id="UP000736335">
    <property type="component" value="Unassembled WGS sequence"/>
</dbReference>
<feature type="compositionally biased region" description="Low complexity" evidence="1">
    <location>
        <begin position="280"/>
        <end position="290"/>
    </location>
</feature>
<name>A0A9P6L3S6_9AGAM</name>
<reference evidence="2" key="1">
    <citation type="journal article" date="2020" name="Nat. Commun.">
        <title>Large-scale genome sequencing of mycorrhizal fungi provides insights into the early evolution of symbiotic traits.</title>
        <authorList>
            <person name="Miyauchi S."/>
            <person name="Kiss E."/>
            <person name="Kuo A."/>
            <person name="Drula E."/>
            <person name="Kohler A."/>
            <person name="Sanchez-Garcia M."/>
            <person name="Morin E."/>
            <person name="Andreopoulos B."/>
            <person name="Barry K.W."/>
            <person name="Bonito G."/>
            <person name="Buee M."/>
            <person name="Carver A."/>
            <person name="Chen C."/>
            <person name="Cichocki N."/>
            <person name="Clum A."/>
            <person name="Culley D."/>
            <person name="Crous P.W."/>
            <person name="Fauchery L."/>
            <person name="Girlanda M."/>
            <person name="Hayes R.D."/>
            <person name="Keri Z."/>
            <person name="LaButti K."/>
            <person name="Lipzen A."/>
            <person name="Lombard V."/>
            <person name="Magnuson J."/>
            <person name="Maillard F."/>
            <person name="Murat C."/>
            <person name="Nolan M."/>
            <person name="Ohm R.A."/>
            <person name="Pangilinan J."/>
            <person name="Pereira M.F."/>
            <person name="Perotto S."/>
            <person name="Peter M."/>
            <person name="Pfister S."/>
            <person name="Riley R."/>
            <person name="Sitrit Y."/>
            <person name="Stielow J.B."/>
            <person name="Szollosi G."/>
            <person name="Zifcakova L."/>
            <person name="Stursova M."/>
            <person name="Spatafora J.W."/>
            <person name="Tedersoo L."/>
            <person name="Vaario L.M."/>
            <person name="Yamada A."/>
            <person name="Yan M."/>
            <person name="Wang P."/>
            <person name="Xu J."/>
            <person name="Bruns T."/>
            <person name="Baldrian P."/>
            <person name="Vilgalys R."/>
            <person name="Dunand C."/>
            <person name="Henrissat B."/>
            <person name="Grigoriev I.V."/>
            <person name="Hibbett D."/>
            <person name="Nagy L.G."/>
            <person name="Martin F.M."/>
        </authorList>
    </citation>
    <scope>NUCLEOTIDE SEQUENCE</scope>
    <source>
        <strain evidence="2">UH-Tt-Lm1</strain>
    </source>
</reference>
<dbReference type="OrthoDB" id="3263163at2759"/>
<evidence type="ECO:0000313" key="3">
    <source>
        <dbReference type="Proteomes" id="UP000736335"/>
    </source>
</evidence>
<feature type="compositionally biased region" description="Low complexity" evidence="1">
    <location>
        <begin position="225"/>
        <end position="235"/>
    </location>
</feature>
<dbReference type="EMBL" id="WIUZ02000015">
    <property type="protein sequence ID" value="KAF9780922.1"/>
    <property type="molecule type" value="Genomic_DNA"/>
</dbReference>
<evidence type="ECO:0000256" key="1">
    <source>
        <dbReference type="SAM" id="MobiDB-lite"/>
    </source>
</evidence>
<comment type="caution">
    <text evidence="2">The sequence shown here is derived from an EMBL/GenBank/DDBJ whole genome shotgun (WGS) entry which is preliminary data.</text>
</comment>
<keyword evidence="3" id="KW-1185">Reference proteome</keyword>
<feature type="region of interest" description="Disordered" evidence="1">
    <location>
        <begin position="214"/>
        <end position="367"/>
    </location>
</feature>